<proteinExistence type="predicted"/>
<sequence length="32" mass="3760">MKKPLCGLLLVLLSFVGYRIASDYLEDNREFR</sequence>
<dbReference type="EMBL" id="JAGGMB010000006">
    <property type="protein sequence ID" value="MBP2077967.1"/>
    <property type="molecule type" value="Genomic_DNA"/>
</dbReference>
<evidence type="ECO:0000313" key="1">
    <source>
        <dbReference type="EMBL" id="MBP2077967.1"/>
    </source>
</evidence>
<evidence type="ECO:0000313" key="2">
    <source>
        <dbReference type="Proteomes" id="UP001138793"/>
    </source>
</evidence>
<reference evidence="1" key="1">
    <citation type="submission" date="2021-03" db="EMBL/GenBank/DDBJ databases">
        <title>Genomic Encyclopedia of Type Strains, Phase IV (KMG-IV): sequencing the most valuable type-strain genomes for metagenomic binning, comparative biology and taxonomic classification.</title>
        <authorList>
            <person name="Goeker M."/>
        </authorList>
    </citation>
    <scope>NUCLEOTIDE SEQUENCE</scope>
    <source>
        <strain evidence="1">DSM 107338</strain>
    </source>
</reference>
<organism evidence="1 2">
    <name type="scientific">Oceanobacillus polygoni</name>
    <dbReference type="NCBI Taxonomy" id="1235259"/>
    <lineage>
        <taxon>Bacteria</taxon>
        <taxon>Bacillati</taxon>
        <taxon>Bacillota</taxon>
        <taxon>Bacilli</taxon>
        <taxon>Bacillales</taxon>
        <taxon>Bacillaceae</taxon>
        <taxon>Oceanobacillus</taxon>
    </lineage>
</organism>
<gene>
    <name evidence="1" type="ORF">J2Z64_002222</name>
</gene>
<keyword evidence="2" id="KW-1185">Reference proteome</keyword>
<accession>A0A9X1CHT9</accession>
<dbReference type="AlphaFoldDB" id="A0A9X1CHT9"/>
<dbReference type="Proteomes" id="UP001138793">
    <property type="component" value="Unassembled WGS sequence"/>
</dbReference>
<comment type="caution">
    <text evidence="1">The sequence shown here is derived from an EMBL/GenBank/DDBJ whole genome shotgun (WGS) entry which is preliminary data.</text>
</comment>
<name>A0A9X1CHT9_9BACI</name>
<protein>
    <submittedName>
        <fullName evidence="1">Uncharacterized protein</fullName>
    </submittedName>
</protein>